<dbReference type="AlphaFoldDB" id="A0A7U7GFU5"/>
<evidence type="ECO:0000313" key="3">
    <source>
        <dbReference type="Proteomes" id="UP000019184"/>
    </source>
</evidence>
<dbReference type="OrthoDB" id="8558970at2"/>
<feature type="domain" description="Lon N-terminal" evidence="1">
    <location>
        <begin position="4"/>
        <end position="197"/>
    </location>
</feature>
<accession>A0A7U7GFU5</accession>
<dbReference type="SMART" id="SM00464">
    <property type="entry name" value="LON"/>
    <property type="match status" value="1"/>
</dbReference>
<dbReference type="EMBL" id="CBTK010000302">
    <property type="protein sequence ID" value="CDH47521.1"/>
    <property type="molecule type" value="Genomic_DNA"/>
</dbReference>
<dbReference type="Pfam" id="PF02190">
    <property type="entry name" value="LON_substr_bdg"/>
    <property type="match status" value="1"/>
</dbReference>
<dbReference type="SUPFAM" id="SSF88697">
    <property type="entry name" value="PUA domain-like"/>
    <property type="match status" value="1"/>
</dbReference>
<dbReference type="PANTHER" id="PTHR46732:SF8">
    <property type="entry name" value="ATP-DEPENDENT PROTEASE LA (LON) DOMAIN PROTEIN"/>
    <property type="match status" value="1"/>
</dbReference>
<sequence length="199" mass="22378">MIATQEFPLFPLKTVLFPGGVLPLKIFEPRYLDMVSHCLKNDSGFGVVMIYEGSEAGSQPISIHPVGTLARIVDFDPLEDGLLGVIGLGVQRLRVVGHRIQPDNLLIGQVLWLPDDPVLPPLPSHEPLVRVLRELLEQENLVPYARFLAPDWRDAAWIGNRLTELLPLPLHIRQALLEMTEPHQRLDVLLAMFQEQQIA</sequence>
<evidence type="ECO:0000313" key="2">
    <source>
        <dbReference type="EMBL" id="CDH47521.1"/>
    </source>
</evidence>
<reference evidence="2 3" key="1">
    <citation type="journal article" date="2014" name="ISME J.">
        <title>Candidatus Competibacter-lineage genomes retrieved from metagenomes reveal functional metabolic diversity.</title>
        <authorList>
            <person name="McIlroy S.J."/>
            <person name="Albertsen M."/>
            <person name="Andresen E.K."/>
            <person name="Saunders A.M."/>
            <person name="Kristiansen R."/>
            <person name="Stokholm-Bjerregaard M."/>
            <person name="Nielsen K.L."/>
            <person name="Nielsen P.H."/>
        </authorList>
    </citation>
    <scope>NUCLEOTIDE SEQUENCE [LARGE SCALE GENOMIC DNA]</scope>
    <source>
        <strain evidence="2 3">Run_B_J11</strain>
    </source>
</reference>
<protein>
    <submittedName>
        <fullName evidence="2">Peptidase S16, lon domain protein</fullName>
    </submittedName>
</protein>
<dbReference type="InterPro" id="IPR046336">
    <property type="entry name" value="Lon_prtase_N_sf"/>
</dbReference>
<organism evidence="2 3">
    <name type="scientific">Candidatus Contendobacter odensis Run_B_J11</name>
    <dbReference type="NCBI Taxonomy" id="1400861"/>
    <lineage>
        <taxon>Bacteria</taxon>
        <taxon>Pseudomonadati</taxon>
        <taxon>Pseudomonadota</taxon>
        <taxon>Gammaproteobacteria</taxon>
        <taxon>Candidatus Competibacteraceae</taxon>
        <taxon>Candidatus Contendibacter</taxon>
    </lineage>
</organism>
<dbReference type="RefSeq" id="WP_034436579.1">
    <property type="nucleotide sequence ID" value="NZ_CBTK010000302.1"/>
</dbReference>
<comment type="caution">
    <text evidence="2">The sequence shown here is derived from an EMBL/GenBank/DDBJ whole genome shotgun (WGS) entry which is preliminary data.</text>
</comment>
<dbReference type="PANTHER" id="PTHR46732">
    <property type="entry name" value="ATP-DEPENDENT PROTEASE LA (LON) DOMAIN PROTEIN"/>
    <property type="match status" value="1"/>
</dbReference>
<dbReference type="Proteomes" id="UP000019184">
    <property type="component" value="Unassembled WGS sequence"/>
</dbReference>
<dbReference type="InterPro" id="IPR003111">
    <property type="entry name" value="Lon_prtase_N"/>
</dbReference>
<dbReference type="PROSITE" id="PS51787">
    <property type="entry name" value="LON_N"/>
    <property type="match status" value="1"/>
</dbReference>
<gene>
    <name evidence="2" type="ORF">BN874_830074</name>
</gene>
<dbReference type="Gene3D" id="1.10.4060.10">
    <property type="entry name" value="BPP1347 like domain"/>
    <property type="match status" value="1"/>
</dbReference>
<proteinExistence type="predicted"/>
<evidence type="ECO:0000259" key="1">
    <source>
        <dbReference type="PROSITE" id="PS51787"/>
    </source>
</evidence>
<keyword evidence="3" id="KW-1185">Reference proteome</keyword>
<dbReference type="Gene3D" id="2.30.130.40">
    <property type="entry name" value="LON domain-like"/>
    <property type="match status" value="1"/>
</dbReference>
<dbReference type="InterPro" id="IPR015947">
    <property type="entry name" value="PUA-like_sf"/>
</dbReference>
<name>A0A7U7GFU5_9GAMM</name>